<dbReference type="EC" id="2.7.13.3" evidence="3"/>
<dbReference type="GO" id="GO:0006817">
    <property type="term" value="P:phosphate ion transport"/>
    <property type="evidence" value="ECO:0007669"/>
    <property type="project" value="UniProtKB-KW"/>
</dbReference>
<keyword evidence="16 19" id="KW-0472">Membrane</keyword>
<keyword evidence="9 21" id="KW-0808">Transferase</keyword>
<gene>
    <name evidence="21" type="ordered locus">Rfer_0577</name>
</gene>
<dbReference type="EMBL" id="CP000267">
    <property type="protein sequence ID" value="ABD68328.1"/>
    <property type="molecule type" value="Genomic_DNA"/>
</dbReference>
<dbReference type="InterPro" id="IPR036890">
    <property type="entry name" value="HATPase_C_sf"/>
</dbReference>
<dbReference type="KEGG" id="rfr:Rfer_0577"/>
<feature type="domain" description="Histidine kinase" evidence="20">
    <location>
        <begin position="220"/>
        <end position="443"/>
    </location>
</feature>
<dbReference type="PROSITE" id="PS50109">
    <property type="entry name" value="HIS_KIN"/>
    <property type="match status" value="1"/>
</dbReference>
<dbReference type="FunFam" id="3.30.565.10:FF:000006">
    <property type="entry name" value="Sensor histidine kinase WalK"/>
    <property type="match status" value="1"/>
</dbReference>
<keyword evidence="5" id="KW-0813">Transport</keyword>
<keyword evidence="13" id="KW-0067">ATP-binding</keyword>
<dbReference type="PRINTS" id="PR00344">
    <property type="entry name" value="BCTRLSENSOR"/>
</dbReference>
<evidence type="ECO:0000256" key="15">
    <source>
        <dbReference type="ARBA" id="ARBA00023012"/>
    </source>
</evidence>
<dbReference type="Gene3D" id="1.10.287.130">
    <property type="match status" value="1"/>
</dbReference>
<evidence type="ECO:0000256" key="14">
    <source>
        <dbReference type="ARBA" id="ARBA00022989"/>
    </source>
</evidence>
<dbReference type="PANTHER" id="PTHR45453:SF1">
    <property type="entry name" value="PHOSPHATE REGULON SENSOR PROTEIN PHOR"/>
    <property type="match status" value="1"/>
</dbReference>
<dbReference type="eggNOG" id="COG5002">
    <property type="taxonomic scope" value="Bacteria"/>
</dbReference>
<dbReference type="SUPFAM" id="SSF47384">
    <property type="entry name" value="Homodimeric domain of signal transducing histidine kinase"/>
    <property type="match status" value="1"/>
</dbReference>
<evidence type="ECO:0000313" key="22">
    <source>
        <dbReference type="Proteomes" id="UP000008332"/>
    </source>
</evidence>
<dbReference type="Pfam" id="PF02518">
    <property type="entry name" value="HATPase_c"/>
    <property type="match status" value="1"/>
</dbReference>
<dbReference type="HOGENOM" id="CLU_000445_89_2_4"/>
<dbReference type="InterPro" id="IPR036097">
    <property type="entry name" value="HisK_dim/P_sf"/>
</dbReference>
<dbReference type="SMART" id="SM00091">
    <property type="entry name" value="PAS"/>
    <property type="match status" value="1"/>
</dbReference>
<dbReference type="InterPro" id="IPR003661">
    <property type="entry name" value="HisK_dim/P_dom"/>
</dbReference>
<evidence type="ECO:0000256" key="6">
    <source>
        <dbReference type="ARBA" id="ARBA00022475"/>
    </source>
</evidence>
<dbReference type="InterPro" id="IPR014310">
    <property type="entry name" value="Sig_transdc_His_kinase_PhoR"/>
</dbReference>
<keyword evidence="14 19" id="KW-1133">Transmembrane helix</keyword>
<dbReference type="Pfam" id="PF00512">
    <property type="entry name" value="HisKA"/>
    <property type="match status" value="1"/>
</dbReference>
<comment type="catalytic activity">
    <reaction evidence="1">
        <text>ATP + protein L-histidine = ADP + protein N-phospho-L-histidine.</text>
        <dbReference type="EC" id="2.7.13.3"/>
    </reaction>
</comment>
<dbReference type="GO" id="GO:0016036">
    <property type="term" value="P:cellular response to phosphate starvation"/>
    <property type="evidence" value="ECO:0007669"/>
    <property type="project" value="TreeGrafter"/>
</dbReference>
<evidence type="ECO:0000256" key="19">
    <source>
        <dbReference type="SAM" id="Phobius"/>
    </source>
</evidence>
<evidence type="ECO:0000256" key="16">
    <source>
        <dbReference type="ARBA" id="ARBA00023136"/>
    </source>
</evidence>
<keyword evidence="8" id="KW-0592">Phosphate transport</keyword>
<reference evidence="22" key="1">
    <citation type="submission" date="2006-02" db="EMBL/GenBank/DDBJ databases">
        <title>Complete sequence of chromosome of Rhodoferax ferrireducens DSM 15236.</title>
        <authorList>
            <person name="Copeland A."/>
            <person name="Lucas S."/>
            <person name="Lapidus A."/>
            <person name="Barry K."/>
            <person name="Detter J.C."/>
            <person name="Glavina del Rio T."/>
            <person name="Hammon N."/>
            <person name="Israni S."/>
            <person name="Pitluck S."/>
            <person name="Brettin T."/>
            <person name="Bruce D."/>
            <person name="Han C."/>
            <person name="Tapia R."/>
            <person name="Gilna P."/>
            <person name="Kiss H."/>
            <person name="Schmutz J."/>
            <person name="Larimer F."/>
            <person name="Land M."/>
            <person name="Kyrpides N."/>
            <person name="Ivanova N."/>
            <person name="Richardson P."/>
        </authorList>
    </citation>
    <scope>NUCLEOTIDE SEQUENCE [LARGE SCALE GENOMIC DNA]</scope>
    <source>
        <strain evidence="22">ATCC BAA-621 / DSM 15236 / T118</strain>
    </source>
</reference>
<feature type="transmembrane region" description="Helical" evidence="19">
    <location>
        <begin position="34"/>
        <end position="50"/>
    </location>
</feature>
<comment type="subcellular location">
    <subcellularLocation>
        <location evidence="2">Cell inner membrane</location>
        <topology evidence="2">Multi-pass membrane protein</topology>
    </subcellularLocation>
</comment>
<dbReference type="RefSeq" id="WP_011462901.1">
    <property type="nucleotide sequence ID" value="NC_007908.1"/>
</dbReference>
<dbReference type="SUPFAM" id="SSF55874">
    <property type="entry name" value="ATPase domain of HSP90 chaperone/DNA topoisomerase II/histidine kinase"/>
    <property type="match status" value="1"/>
</dbReference>
<evidence type="ECO:0000256" key="9">
    <source>
        <dbReference type="ARBA" id="ARBA00022679"/>
    </source>
</evidence>
<dbReference type="AlphaFoldDB" id="Q221H5"/>
<keyword evidence="22" id="KW-1185">Reference proteome</keyword>
<dbReference type="STRING" id="338969.Rfer_0577"/>
<dbReference type="Gene3D" id="3.30.450.20">
    <property type="entry name" value="PAS domain"/>
    <property type="match status" value="1"/>
</dbReference>
<dbReference type="Pfam" id="PF13188">
    <property type="entry name" value="PAS_8"/>
    <property type="match status" value="1"/>
</dbReference>
<evidence type="ECO:0000256" key="3">
    <source>
        <dbReference type="ARBA" id="ARBA00012438"/>
    </source>
</evidence>
<evidence type="ECO:0000256" key="5">
    <source>
        <dbReference type="ARBA" id="ARBA00022448"/>
    </source>
</evidence>
<dbReference type="CDD" id="cd00130">
    <property type="entry name" value="PAS"/>
    <property type="match status" value="1"/>
</dbReference>
<dbReference type="GO" id="GO:0005886">
    <property type="term" value="C:plasma membrane"/>
    <property type="evidence" value="ECO:0007669"/>
    <property type="project" value="UniProtKB-SubCell"/>
</dbReference>
<evidence type="ECO:0000256" key="2">
    <source>
        <dbReference type="ARBA" id="ARBA00004429"/>
    </source>
</evidence>
<dbReference type="Gene3D" id="3.30.565.10">
    <property type="entry name" value="Histidine kinase-like ATPase, C-terminal domain"/>
    <property type="match status" value="1"/>
</dbReference>
<keyword evidence="15" id="KW-0902">Two-component regulatory system</keyword>
<comment type="function">
    <text evidence="17">Member of the two-component regulatory system PhoR/PhoB involved in the phosphate regulon genes expression. PhoR may function as a membrane-associated protein kinase that phosphorylates PhoB in response to environmental signals.</text>
</comment>
<keyword evidence="12 21" id="KW-0418">Kinase</keyword>
<dbReference type="InterPro" id="IPR035965">
    <property type="entry name" value="PAS-like_dom_sf"/>
</dbReference>
<dbReference type="InterPro" id="IPR005467">
    <property type="entry name" value="His_kinase_dom"/>
</dbReference>
<dbReference type="NCBIfam" id="TIGR02966">
    <property type="entry name" value="phoR_proteo"/>
    <property type="match status" value="1"/>
</dbReference>
<evidence type="ECO:0000256" key="1">
    <source>
        <dbReference type="ARBA" id="ARBA00000085"/>
    </source>
</evidence>
<sequence length="476" mass="51828">MFWRFFSFIACQLLGGLVGWYATSSSHAPTSELVSTLAGVVLGGVVWFLLDTSRGARLLRWLRVGDASEVAMRSGLWGEVSDRARRLIRAREQMTLESQRRLQDFLSALQASPNGVLLLDAQGQIEWLNQTAASHFGLDAQRDLLQHLGNLVRDPAFASYFASRDYRHELIMPGRESTPARPVRLSVHLHPYGEGRLLLLSSDITAVEQAEAMRRDFVANVSHEIRTPLTVLAGFVETLQTLPLNDEERARYLALMAQQAGRMQTLVNDLLVLSRLEGSPLPSDSEGIAVPALMHQLEQDGRALSAVMNPASEPLQHLTFDSSLAGDIMGAPNELLSALGNLVSNAIRYTPSGGQIQVRARLLADDRAEFSVSDTGPGIAPEHIPRLTERFYRVDRSRSRDTGGTGLGLAIVKHVAQRHGAELKIDSTPGKGSVFKIIFPASRVRLSKALPPSLPTAPAASAPGPASSRWSQTTGS</sequence>
<evidence type="ECO:0000313" key="21">
    <source>
        <dbReference type="EMBL" id="ABD68328.1"/>
    </source>
</evidence>
<dbReference type="InterPro" id="IPR004358">
    <property type="entry name" value="Sig_transdc_His_kin-like_C"/>
</dbReference>
<keyword evidence="6" id="KW-1003">Cell membrane</keyword>
<keyword evidence="11" id="KW-0547">Nucleotide-binding</keyword>
<protein>
    <recommendedName>
        <fullName evidence="4">Phosphate regulon sensor protein PhoR</fullName>
        <ecNumber evidence="3">2.7.13.3</ecNumber>
    </recommendedName>
</protein>
<dbReference type="GO" id="GO:0004721">
    <property type="term" value="F:phosphoprotein phosphatase activity"/>
    <property type="evidence" value="ECO:0007669"/>
    <property type="project" value="TreeGrafter"/>
</dbReference>
<dbReference type="InterPro" id="IPR003594">
    <property type="entry name" value="HATPase_dom"/>
</dbReference>
<dbReference type="InterPro" id="IPR050351">
    <property type="entry name" value="BphY/WalK/GraS-like"/>
</dbReference>
<evidence type="ECO:0000256" key="4">
    <source>
        <dbReference type="ARBA" id="ARBA00019665"/>
    </source>
</evidence>
<dbReference type="SMART" id="SM00388">
    <property type="entry name" value="HisKA"/>
    <property type="match status" value="1"/>
</dbReference>
<evidence type="ECO:0000259" key="20">
    <source>
        <dbReference type="PROSITE" id="PS50109"/>
    </source>
</evidence>
<evidence type="ECO:0000256" key="13">
    <source>
        <dbReference type="ARBA" id="ARBA00022840"/>
    </source>
</evidence>
<dbReference type="PANTHER" id="PTHR45453">
    <property type="entry name" value="PHOSPHATE REGULON SENSOR PROTEIN PHOR"/>
    <property type="match status" value="1"/>
</dbReference>
<evidence type="ECO:0000256" key="10">
    <source>
        <dbReference type="ARBA" id="ARBA00022692"/>
    </source>
</evidence>
<dbReference type="CDD" id="cd00082">
    <property type="entry name" value="HisKA"/>
    <property type="match status" value="1"/>
</dbReference>
<dbReference type="OrthoDB" id="9813151at2"/>
<dbReference type="FunFam" id="1.10.287.130:FF:000008">
    <property type="entry name" value="Two-component sensor histidine kinase"/>
    <property type="match status" value="1"/>
</dbReference>
<evidence type="ECO:0000256" key="17">
    <source>
        <dbReference type="ARBA" id="ARBA00025207"/>
    </source>
</evidence>
<dbReference type="SUPFAM" id="SSF55785">
    <property type="entry name" value="PYP-like sensor domain (PAS domain)"/>
    <property type="match status" value="1"/>
</dbReference>
<evidence type="ECO:0000256" key="7">
    <source>
        <dbReference type="ARBA" id="ARBA00022553"/>
    </source>
</evidence>
<evidence type="ECO:0000256" key="8">
    <source>
        <dbReference type="ARBA" id="ARBA00022592"/>
    </source>
</evidence>
<dbReference type="InterPro" id="IPR000014">
    <property type="entry name" value="PAS"/>
</dbReference>
<evidence type="ECO:0000256" key="11">
    <source>
        <dbReference type="ARBA" id="ARBA00022741"/>
    </source>
</evidence>
<dbReference type="GO" id="GO:0000155">
    <property type="term" value="F:phosphorelay sensor kinase activity"/>
    <property type="evidence" value="ECO:0007669"/>
    <property type="project" value="InterPro"/>
</dbReference>
<evidence type="ECO:0000256" key="18">
    <source>
        <dbReference type="SAM" id="MobiDB-lite"/>
    </source>
</evidence>
<keyword evidence="10 19" id="KW-0812">Transmembrane</keyword>
<dbReference type="GO" id="GO:0005524">
    <property type="term" value="F:ATP binding"/>
    <property type="evidence" value="ECO:0007669"/>
    <property type="project" value="UniProtKB-KW"/>
</dbReference>
<proteinExistence type="predicted"/>
<dbReference type="SMART" id="SM00387">
    <property type="entry name" value="HATPase_c"/>
    <property type="match status" value="1"/>
</dbReference>
<keyword evidence="7" id="KW-0597">Phosphoprotein</keyword>
<name>Q221H5_ALBFT</name>
<accession>Q221H5</accession>
<dbReference type="Proteomes" id="UP000008332">
    <property type="component" value="Chromosome"/>
</dbReference>
<feature type="region of interest" description="Disordered" evidence="18">
    <location>
        <begin position="450"/>
        <end position="476"/>
    </location>
</feature>
<evidence type="ECO:0000256" key="12">
    <source>
        <dbReference type="ARBA" id="ARBA00022777"/>
    </source>
</evidence>
<organism evidence="21 22">
    <name type="scientific">Albidiferax ferrireducens (strain ATCC BAA-621 / DSM 15236 / T118)</name>
    <name type="common">Rhodoferax ferrireducens</name>
    <dbReference type="NCBI Taxonomy" id="338969"/>
    <lineage>
        <taxon>Bacteria</taxon>
        <taxon>Pseudomonadati</taxon>
        <taxon>Pseudomonadota</taxon>
        <taxon>Betaproteobacteria</taxon>
        <taxon>Burkholderiales</taxon>
        <taxon>Comamonadaceae</taxon>
        <taxon>Rhodoferax</taxon>
    </lineage>
</organism>